<evidence type="ECO:0008006" key="3">
    <source>
        <dbReference type="Google" id="ProtNLM"/>
    </source>
</evidence>
<comment type="caution">
    <text evidence="1">The sequence shown here is derived from an EMBL/GenBank/DDBJ whole genome shotgun (WGS) entry which is preliminary data.</text>
</comment>
<sequence>MSGEWAVEQIIGHSGSKTDSLFKVKWKSGDVTWLPYEKADHLDALGEYFDALGILDVSQLRDSQAPAPEDDELDVLGLSEVRVSTMEVHPGWENSSVAPHYSPLLYLHTSLTPSSFPNPLLSCLPTPLPDTRLNILGLDSYGTGLWTVNDREDNQKFLTNSKSIHMCLLLSERIRKGTFDICRDPIPTIYFPLARIFNNSCVTFDVPYRMVWLPTDRIASKVVIEGEPVKFEHLFSDDDEYAKKHCWGR</sequence>
<protein>
    <recommendedName>
        <fullName evidence="3">Chromo domain-containing protein</fullName>
    </recommendedName>
</protein>
<organism evidence="1 2">
    <name type="scientific">Armillaria borealis</name>
    <dbReference type="NCBI Taxonomy" id="47425"/>
    <lineage>
        <taxon>Eukaryota</taxon>
        <taxon>Fungi</taxon>
        <taxon>Dikarya</taxon>
        <taxon>Basidiomycota</taxon>
        <taxon>Agaricomycotina</taxon>
        <taxon>Agaricomycetes</taxon>
        <taxon>Agaricomycetidae</taxon>
        <taxon>Agaricales</taxon>
        <taxon>Marasmiineae</taxon>
        <taxon>Physalacriaceae</taxon>
        <taxon>Armillaria</taxon>
    </lineage>
</organism>
<keyword evidence="2" id="KW-1185">Reference proteome</keyword>
<evidence type="ECO:0000313" key="2">
    <source>
        <dbReference type="Proteomes" id="UP001175226"/>
    </source>
</evidence>
<dbReference type="Proteomes" id="UP001175226">
    <property type="component" value="Unassembled WGS sequence"/>
</dbReference>
<dbReference type="AlphaFoldDB" id="A0AA39IW03"/>
<name>A0AA39IW03_9AGAR</name>
<dbReference type="Gene3D" id="2.40.50.40">
    <property type="match status" value="1"/>
</dbReference>
<dbReference type="SUPFAM" id="SSF54160">
    <property type="entry name" value="Chromo domain-like"/>
    <property type="match status" value="1"/>
</dbReference>
<dbReference type="InterPro" id="IPR016197">
    <property type="entry name" value="Chromo-like_dom_sf"/>
</dbReference>
<dbReference type="EMBL" id="JAUEPT010000112">
    <property type="protein sequence ID" value="KAK0431511.1"/>
    <property type="molecule type" value="Genomic_DNA"/>
</dbReference>
<evidence type="ECO:0000313" key="1">
    <source>
        <dbReference type="EMBL" id="KAK0431511.1"/>
    </source>
</evidence>
<proteinExistence type="predicted"/>
<reference evidence="1" key="1">
    <citation type="submission" date="2023-06" db="EMBL/GenBank/DDBJ databases">
        <authorList>
            <consortium name="Lawrence Berkeley National Laboratory"/>
            <person name="Ahrendt S."/>
            <person name="Sahu N."/>
            <person name="Indic B."/>
            <person name="Wong-Bajracharya J."/>
            <person name="Merenyi Z."/>
            <person name="Ke H.-M."/>
            <person name="Monk M."/>
            <person name="Kocsube S."/>
            <person name="Drula E."/>
            <person name="Lipzen A."/>
            <person name="Balint B."/>
            <person name="Henrissat B."/>
            <person name="Andreopoulos B."/>
            <person name="Martin F.M."/>
            <person name="Harder C.B."/>
            <person name="Rigling D."/>
            <person name="Ford K.L."/>
            <person name="Foster G.D."/>
            <person name="Pangilinan J."/>
            <person name="Papanicolaou A."/>
            <person name="Barry K."/>
            <person name="LaButti K."/>
            <person name="Viragh M."/>
            <person name="Koriabine M."/>
            <person name="Yan M."/>
            <person name="Riley R."/>
            <person name="Champramary S."/>
            <person name="Plett K.L."/>
            <person name="Tsai I.J."/>
            <person name="Slot J."/>
            <person name="Sipos G."/>
            <person name="Plett J."/>
            <person name="Nagy L.G."/>
            <person name="Grigoriev I.V."/>
        </authorList>
    </citation>
    <scope>NUCLEOTIDE SEQUENCE</scope>
    <source>
        <strain evidence="1">FPL87.14</strain>
    </source>
</reference>
<gene>
    <name evidence="1" type="ORF">EV421DRAFT_1911771</name>
</gene>
<accession>A0AA39IW03</accession>